<dbReference type="RefSeq" id="WP_208214004.1">
    <property type="nucleotide sequence ID" value="NZ_CP074404.1"/>
</dbReference>
<dbReference type="Proteomes" id="UP000678317">
    <property type="component" value="Unassembled WGS sequence"/>
</dbReference>
<accession>A0ABS3SHT2</accession>
<keyword evidence="3" id="KW-1185">Reference proteome</keyword>
<feature type="region of interest" description="Disordered" evidence="1">
    <location>
        <begin position="1"/>
        <end position="22"/>
    </location>
</feature>
<organism evidence="2 3">
    <name type="scientific">Cellulomonas fengjieae</name>
    <dbReference type="NCBI Taxonomy" id="2819978"/>
    <lineage>
        <taxon>Bacteria</taxon>
        <taxon>Bacillati</taxon>
        <taxon>Actinomycetota</taxon>
        <taxon>Actinomycetes</taxon>
        <taxon>Micrococcales</taxon>
        <taxon>Cellulomonadaceae</taxon>
        <taxon>Cellulomonas</taxon>
    </lineage>
</organism>
<evidence type="ECO:0008006" key="4">
    <source>
        <dbReference type="Google" id="ProtNLM"/>
    </source>
</evidence>
<dbReference type="EMBL" id="JAGFBM010000003">
    <property type="protein sequence ID" value="MBO3084531.1"/>
    <property type="molecule type" value="Genomic_DNA"/>
</dbReference>
<sequence length="106" mass="10893">MTDDPLDALRAAAPAVPPSRSRESAYLDALAAPRPVDRLRRWWVAGCASLTAAVLVVAGTSSPALGSGGATAVPEPQLAGPRPAVTLHLTHPDGTVYTVDERGTRG</sequence>
<protein>
    <recommendedName>
        <fullName evidence="4">Anti-sigma factor</fullName>
    </recommendedName>
</protein>
<evidence type="ECO:0000313" key="2">
    <source>
        <dbReference type="EMBL" id="MBO3084531.1"/>
    </source>
</evidence>
<reference evidence="2 3" key="1">
    <citation type="submission" date="2021-03" db="EMBL/GenBank/DDBJ databases">
        <title>novel species in genus Cellulomonas.</title>
        <authorList>
            <person name="Zhang G."/>
        </authorList>
    </citation>
    <scope>NUCLEOTIDE SEQUENCE [LARGE SCALE GENOMIC DNA]</scope>
    <source>
        <strain evidence="3">zg-ZUI188</strain>
    </source>
</reference>
<evidence type="ECO:0000313" key="3">
    <source>
        <dbReference type="Proteomes" id="UP000678317"/>
    </source>
</evidence>
<comment type="caution">
    <text evidence="2">The sequence shown here is derived from an EMBL/GenBank/DDBJ whole genome shotgun (WGS) entry which is preliminary data.</text>
</comment>
<proteinExistence type="predicted"/>
<evidence type="ECO:0000256" key="1">
    <source>
        <dbReference type="SAM" id="MobiDB-lite"/>
    </source>
</evidence>
<name>A0ABS3SHT2_9CELL</name>
<gene>
    <name evidence="2" type="ORF">J4035_07755</name>
</gene>